<dbReference type="InParanoid" id="F4SCN6"/>
<dbReference type="PANTHER" id="PTHR33096">
    <property type="entry name" value="CXC2 DOMAIN-CONTAINING PROTEIN"/>
    <property type="match status" value="1"/>
</dbReference>
<dbReference type="RefSeq" id="XP_007419141.1">
    <property type="nucleotide sequence ID" value="XM_007419079.1"/>
</dbReference>
<sequence>MAPRSTSNRLLPKNRLEKPKQKSSKSLKELSEMDKAEEEWCHNECDQLSRVLSQPRDTVTSTSTSVVNDFFFIEGNPGDYNSEDDNMNQVSSPEIDSGTESEDSEQSIASLSGVGCVVTAAVGDYNRKRRIREERQWQDVIEPMFRCFMRCKLLTFDWSQPETWNIDLKDPCRCPASKKRVRELDLIDILYKNCLHYAAVNREVMLRIALLQAYQVISCSWKKR</sequence>
<dbReference type="HOGENOM" id="CLU_121539_0_0_1"/>
<organism evidence="3">
    <name type="scientific">Melampsora larici-populina (strain 98AG31 / pathotype 3-4-7)</name>
    <name type="common">Poplar leaf rust fungus</name>
    <dbReference type="NCBI Taxonomy" id="747676"/>
    <lineage>
        <taxon>Eukaryota</taxon>
        <taxon>Fungi</taxon>
        <taxon>Dikarya</taxon>
        <taxon>Basidiomycota</taxon>
        <taxon>Pucciniomycotina</taxon>
        <taxon>Pucciniomycetes</taxon>
        <taxon>Pucciniales</taxon>
        <taxon>Melampsoraceae</taxon>
        <taxon>Melampsora</taxon>
    </lineage>
</organism>
<protein>
    <submittedName>
        <fullName evidence="2">Uncharacterized protein</fullName>
    </submittedName>
</protein>
<dbReference type="PANTHER" id="PTHR33096:SF1">
    <property type="entry name" value="CXC1-LIKE CYSTEINE CLUSTER ASSOCIATED WITH KDZ TRANSPOSASES DOMAIN-CONTAINING PROTEIN"/>
    <property type="match status" value="1"/>
</dbReference>
<dbReference type="GeneID" id="18931352"/>
<gene>
    <name evidence="2" type="ORF">MELLADRAFT_69891</name>
</gene>
<name>F4SCN6_MELLP</name>
<keyword evidence="3" id="KW-1185">Reference proteome</keyword>
<evidence type="ECO:0000313" key="3">
    <source>
        <dbReference type="Proteomes" id="UP000001072"/>
    </source>
</evidence>
<evidence type="ECO:0000313" key="2">
    <source>
        <dbReference type="EMBL" id="EGF97594.1"/>
    </source>
</evidence>
<dbReference type="KEGG" id="mlr:MELLADRAFT_69891"/>
<reference evidence="3" key="1">
    <citation type="journal article" date="2011" name="Proc. Natl. Acad. Sci. U.S.A.">
        <title>Obligate biotrophy features unraveled by the genomic analysis of rust fungi.</title>
        <authorList>
            <person name="Duplessis S."/>
            <person name="Cuomo C.A."/>
            <person name="Lin Y.-C."/>
            <person name="Aerts A."/>
            <person name="Tisserant E."/>
            <person name="Veneault-Fourrey C."/>
            <person name="Joly D.L."/>
            <person name="Hacquard S."/>
            <person name="Amselem J."/>
            <person name="Cantarel B.L."/>
            <person name="Chiu R."/>
            <person name="Coutinho P.M."/>
            <person name="Feau N."/>
            <person name="Field M."/>
            <person name="Frey P."/>
            <person name="Gelhaye E."/>
            <person name="Goldberg J."/>
            <person name="Grabherr M.G."/>
            <person name="Kodira C.D."/>
            <person name="Kohler A."/>
            <person name="Kuees U."/>
            <person name="Lindquist E.A."/>
            <person name="Lucas S.M."/>
            <person name="Mago R."/>
            <person name="Mauceli E."/>
            <person name="Morin E."/>
            <person name="Murat C."/>
            <person name="Pangilinan J.L."/>
            <person name="Park R."/>
            <person name="Pearson M."/>
            <person name="Quesneville H."/>
            <person name="Rouhier N."/>
            <person name="Sakthikumar S."/>
            <person name="Salamov A.A."/>
            <person name="Schmutz J."/>
            <person name="Selles B."/>
            <person name="Shapiro H."/>
            <person name="Tanguay P."/>
            <person name="Tuskan G.A."/>
            <person name="Henrissat B."/>
            <person name="Van de Peer Y."/>
            <person name="Rouze P."/>
            <person name="Ellis J.G."/>
            <person name="Dodds P.N."/>
            <person name="Schein J.E."/>
            <person name="Zhong S."/>
            <person name="Hamelin R.C."/>
            <person name="Grigoriev I.V."/>
            <person name="Szabo L.J."/>
            <person name="Martin F."/>
        </authorList>
    </citation>
    <scope>NUCLEOTIDE SEQUENCE [LARGE SCALE GENOMIC DNA]</scope>
    <source>
        <strain evidence="3">98AG31 / pathotype 3-4-7</strain>
    </source>
</reference>
<feature type="compositionally biased region" description="Basic and acidic residues" evidence="1">
    <location>
        <begin position="14"/>
        <end position="31"/>
    </location>
</feature>
<dbReference type="AlphaFoldDB" id="F4SCN6"/>
<dbReference type="EMBL" id="GL883214">
    <property type="protein sequence ID" value="EGF97594.1"/>
    <property type="molecule type" value="Genomic_DNA"/>
</dbReference>
<dbReference type="VEuPathDB" id="FungiDB:MELLADRAFT_69891"/>
<evidence type="ECO:0000256" key="1">
    <source>
        <dbReference type="SAM" id="MobiDB-lite"/>
    </source>
</evidence>
<dbReference type="Proteomes" id="UP000001072">
    <property type="component" value="Unassembled WGS sequence"/>
</dbReference>
<feature type="region of interest" description="Disordered" evidence="1">
    <location>
        <begin position="1"/>
        <end position="31"/>
    </location>
</feature>
<proteinExistence type="predicted"/>
<accession>F4SCN6</accession>
<feature type="region of interest" description="Disordered" evidence="1">
    <location>
        <begin position="78"/>
        <end position="104"/>
    </location>
</feature>